<accession>A0A2Z5FXQ6</accession>
<gene>
    <name evidence="2" type="ORF">ACPOL_1958</name>
</gene>
<dbReference type="Proteomes" id="UP000253606">
    <property type="component" value="Chromosome"/>
</dbReference>
<proteinExistence type="predicted"/>
<feature type="transmembrane region" description="Helical" evidence="1">
    <location>
        <begin position="20"/>
        <end position="39"/>
    </location>
</feature>
<dbReference type="RefSeq" id="WP_114206755.1">
    <property type="nucleotide sequence ID" value="NZ_CP030840.1"/>
</dbReference>
<name>A0A2Z5FXQ6_9BACT</name>
<evidence type="ECO:0000313" key="3">
    <source>
        <dbReference type="Proteomes" id="UP000253606"/>
    </source>
</evidence>
<dbReference type="KEGG" id="abas:ACPOL_1958"/>
<dbReference type="AlphaFoldDB" id="A0A2Z5FXQ6"/>
<dbReference type="OrthoDB" id="129568at2"/>
<protein>
    <submittedName>
        <fullName evidence="2">Uncharacterized protein</fullName>
    </submittedName>
</protein>
<reference evidence="2 3" key="1">
    <citation type="journal article" date="2018" name="Front. Microbiol.">
        <title>Hydrolytic Capabilities as a Key to Environmental Success: Chitinolytic and Cellulolytic Acidobacteria From Acidic Sub-arctic Soils and Boreal Peatlands.</title>
        <authorList>
            <person name="Belova S.E."/>
            <person name="Ravin N.V."/>
            <person name="Pankratov T.A."/>
            <person name="Rakitin A.L."/>
            <person name="Ivanova A.A."/>
            <person name="Beletsky A.V."/>
            <person name="Mardanov A.V."/>
            <person name="Sinninghe Damste J.S."/>
            <person name="Dedysh S.N."/>
        </authorList>
    </citation>
    <scope>NUCLEOTIDE SEQUENCE [LARGE SCALE GENOMIC DNA]</scope>
    <source>
        <strain evidence="2 3">SBC82</strain>
    </source>
</reference>
<sequence>MTLLDAPQYNEKRAKLVRNLSIAALVIVLVGGFCTFWFWNWPAEHRINNFMAVVESGDFAKGFAEWNRDPNWQKHPQQYSAYDFDQFQKDWGPMSEYGKIRSHKLLMAKSVGNGTVVGMVINGDTAHPLFLRVDNKTKTIGFSPVELYVGP</sequence>
<evidence type="ECO:0000313" key="2">
    <source>
        <dbReference type="EMBL" id="AXC11294.1"/>
    </source>
</evidence>
<organism evidence="2 3">
    <name type="scientific">Acidisarcina polymorpha</name>
    <dbReference type="NCBI Taxonomy" id="2211140"/>
    <lineage>
        <taxon>Bacteria</taxon>
        <taxon>Pseudomonadati</taxon>
        <taxon>Acidobacteriota</taxon>
        <taxon>Terriglobia</taxon>
        <taxon>Terriglobales</taxon>
        <taxon>Acidobacteriaceae</taxon>
        <taxon>Acidisarcina</taxon>
    </lineage>
</organism>
<keyword evidence="3" id="KW-1185">Reference proteome</keyword>
<keyword evidence="1" id="KW-1133">Transmembrane helix</keyword>
<dbReference type="EMBL" id="CP030840">
    <property type="protein sequence ID" value="AXC11294.1"/>
    <property type="molecule type" value="Genomic_DNA"/>
</dbReference>
<keyword evidence="1" id="KW-0472">Membrane</keyword>
<keyword evidence="1" id="KW-0812">Transmembrane</keyword>
<evidence type="ECO:0000256" key="1">
    <source>
        <dbReference type="SAM" id="Phobius"/>
    </source>
</evidence>